<proteinExistence type="predicted"/>
<dbReference type="EMBL" id="CP058910">
    <property type="protein sequence ID" value="QLH78510.1"/>
    <property type="molecule type" value="Genomic_DNA"/>
</dbReference>
<accession>A0A7D5T5H3</accession>
<dbReference type="Proteomes" id="UP000509667">
    <property type="component" value="Chromosome"/>
</dbReference>
<feature type="region of interest" description="Disordered" evidence="1">
    <location>
        <begin position="1"/>
        <end position="88"/>
    </location>
</feature>
<sequence length="198" mass="21807">MIDSEDYAPNDPDVQEKSDLQGGSGGSDGSDDTPTPTETPTETPTDTPTDTPEPTPTPTDTPEPTPTSTPVPESFTYDETHEVPGPGYYQVPFESVNQFTLNWTVTNELTDERDFDVFLMSRSEFNQYIDYIDDESDHKPEVFPGGSAEGVTHDATRTATLDPGEYNLVVDNTDLGDAGDWGEEDPREVRIEIYGEDN</sequence>
<reference evidence="2 3" key="1">
    <citation type="submission" date="2020-07" db="EMBL/GenBank/DDBJ databases">
        <title>Halosimplex pelagicum sp. nov. and Halosimplex rubrum sp. nov., isolated from salted brown alga Laminaria, and emended description of the genus Halosimplex.</title>
        <authorList>
            <person name="Cui H."/>
        </authorList>
    </citation>
    <scope>NUCLEOTIDE SEQUENCE [LARGE SCALE GENOMIC DNA]</scope>
    <source>
        <strain evidence="2 3">R27</strain>
    </source>
</reference>
<evidence type="ECO:0000313" key="2">
    <source>
        <dbReference type="EMBL" id="QLH78510.1"/>
    </source>
</evidence>
<evidence type="ECO:0000256" key="1">
    <source>
        <dbReference type="SAM" id="MobiDB-lite"/>
    </source>
</evidence>
<dbReference type="OrthoDB" id="239415at2157"/>
<name>A0A7D5T5H3_9EURY</name>
<gene>
    <name evidence="2" type="ORF">HZS55_14965</name>
</gene>
<protein>
    <submittedName>
        <fullName evidence="2">Uncharacterized protein</fullName>
    </submittedName>
</protein>
<keyword evidence="3" id="KW-1185">Reference proteome</keyword>
<feature type="compositionally biased region" description="Low complexity" evidence="1">
    <location>
        <begin position="32"/>
        <end position="50"/>
    </location>
</feature>
<dbReference type="GeneID" id="56079190"/>
<dbReference type="AlphaFoldDB" id="A0A7D5T5H3"/>
<evidence type="ECO:0000313" key="3">
    <source>
        <dbReference type="Proteomes" id="UP000509667"/>
    </source>
</evidence>
<dbReference type="RefSeq" id="WP_179908391.1">
    <property type="nucleotide sequence ID" value="NZ_CP058910.1"/>
</dbReference>
<dbReference type="KEGG" id="hrr:HZS55_14965"/>
<feature type="compositionally biased region" description="Pro residues" evidence="1">
    <location>
        <begin position="51"/>
        <end position="69"/>
    </location>
</feature>
<organism evidence="2 3">
    <name type="scientific">Halosimplex rubrum</name>
    <dbReference type="NCBI Taxonomy" id="869889"/>
    <lineage>
        <taxon>Archaea</taxon>
        <taxon>Methanobacteriati</taxon>
        <taxon>Methanobacteriota</taxon>
        <taxon>Stenosarchaea group</taxon>
        <taxon>Halobacteria</taxon>
        <taxon>Halobacteriales</taxon>
        <taxon>Haloarculaceae</taxon>
        <taxon>Halosimplex</taxon>
    </lineage>
</organism>